<dbReference type="AlphaFoldDB" id="A0A0F6IKH2"/>
<evidence type="ECO:0000313" key="1">
    <source>
        <dbReference type="EMBL" id="EMJ38547.1"/>
    </source>
</evidence>
<comment type="caution">
    <text evidence="1">The sequence shown here is derived from an EMBL/GenBank/DDBJ whole genome shotgun (WGS) entry which is preliminary data.</text>
</comment>
<name>A0A0F6IKH2_LEPIR</name>
<proteinExistence type="predicted"/>
<evidence type="ECO:0000313" key="2">
    <source>
        <dbReference type="Proteomes" id="UP000012164"/>
    </source>
</evidence>
<gene>
    <name evidence="1" type="ORF">LEP1GSC079_1729</name>
</gene>
<sequence length="40" mass="4876">MGVSKKNLKEALIKPEKNCRLIKFCSRYKEYNRNNYFYKG</sequence>
<accession>A0A0F6IKH2</accession>
<reference evidence="1 2" key="1">
    <citation type="submission" date="2013-01" db="EMBL/GenBank/DDBJ databases">
        <authorList>
            <person name="Harkins D.M."/>
            <person name="Durkin A.S."/>
            <person name="Brinkac L.M."/>
            <person name="Haft D.H."/>
            <person name="Selengut J.D."/>
            <person name="Sanka R."/>
            <person name="DePew J."/>
            <person name="Purushe J."/>
            <person name="Peacock S.J."/>
            <person name="Thaipadungpanit J."/>
            <person name="Wuthiekanun V.W."/>
            <person name="Day N.P."/>
            <person name="Vinetz J.M."/>
            <person name="Sutton G.G."/>
            <person name="Nierman W.C."/>
            <person name="Fouts D.E."/>
        </authorList>
    </citation>
    <scope>NUCLEOTIDE SEQUENCE [LARGE SCALE GENOMIC DNA]</scope>
    <source>
        <strain evidence="1 2">FPW1039</strain>
    </source>
</reference>
<protein>
    <submittedName>
        <fullName evidence="1">Uncharacterized protein</fullName>
    </submittedName>
</protein>
<dbReference type="Proteomes" id="UP000012164">
    <property type="component" value="Unassembled WGS sequence"/>
</dbReference>
<dbReference type="EMBL" id="AKWR02000028">
    <property type="protein sequence ID" value="EMJ38547.1"/>
    <property type="molecule type" value="Genomic_DNA"/>
</dbReference>
<organism evidence="1 2">
    <name type="scientific">Leptospira interrogans str. FPW1039</name>
    <dbReference type="NCBI Taxonomy" id="1193040"/>
    <lineage>
        <taxon>Bacteria</taxon>
        <taxon>Pseudomonadati</taxon>
        <taxon>Spirochaetota</taxon>
        <taxon>Spirochaetia</taxon>
        <taxon>Leptospirales</taxon>
        <taxon>Leptospiraceae</taxon>
        <taxon>Leptospira</taxon>
    </lineage>
</organism>